<dbReference type="Pfam" id="PF03631">
    <property type="entry name" value="Virul_fac_BrkB"/>
    <property type="match status" value="1"/>
</dbReference>
<proteinExistence type="predicted"/>
<dbReference type="NCBIfam" id="TIGR00765">
    <property type="entry name" value="yihY_not_rbn"/>
    <property type="match status" value="1"/>
</dbReference>
<sequence>MAKKKANRHAKKTVQRLTPAQQAAIKDGRVPLADMKLPRKVKFREFLKMAFTRINDAQIGAASASLAYYALLSLFPMLITVGNLLPVFGLSYENISGYLTQVVPSDIMKWIDPIISNLLNSTSGGILSIGAVATLWAAGLGISGLKNAMNRAYGVTSSSNYLIQRLLAMVSMFVLIFLLGSVMIAFAFGRQFLEWLGPIVGLSDAWLNTFNALRWPVTVAALLIVILFIDYFLPNVRVKFRTILPGTAFTSVGWLLLAQAFSWYMKQFGTRYNSYGTIGTLIVLLLWLNFSAMMLLIGVVLNAVIAEYFTGELHRSRGKVHDFVRKRATHFRTQRDARAAEHEVEETTSLNE</sequence>
<dbReference type="PANTHER" id="PTHR30213:SF0">
    <property type="entry name" value="UPF0761 MEMBRANE PROTEIN YIHY"/>
    <property type="match status" value="1"/>
</dbReference>
<evidence type="ECO:0000256" key="2">
    <source>
        <dbReference type="ARBA" id="ARBA00022475"/>
    </source>
</evidence>
<comment type="caution">
    <text evidence="7">The sequence shown here is derived from an EMBL/GenBank/DDBJ whole genome shotgun (WGS) entry which is preliminary data.</text>
</comment>
<keyword evidence="3 6" id="KW-0812">Transmembrane</keyword>
<dbReference type="PANTHER" id="PTHR30213">
    <property type="entry name" value="INNER MEMBRANE PROTEIN YHJD"/>
    <property type="match status" value="1"/>
</dbReference>
<gene>
    <name evidence="7" type="ORF">ACFQ4P_04240</name>
</gene>
<evidence type="ECO:0000256" key="3">
    <source>
        <dbReference type="ARBA" id="ARBA00022692"/>
    </source>
</evidence>
<dbReference type="RefSeq" id="WP_125696971.1">
    <property type="nucleotide sequence ID" value="NZ_BOLQ01000009.1"/>
</dbReference>
<keyword evidence="8" id="KW-1185">Reference proteome</keyword>
<keyword evidence="5 6" id="KW-0472">Membrane</keyword>
<accession>A0ABW4CHI1</accession>
<evidence type="ECO:0000313" key="8">
    <source>
        <dbReference type="Proteomes" id="UP001597196"/>
    </source>
</evidence>
<reference evidence="8" key="1">
    <citation type="journal article" date="2019" name="Int. J. Syst. Evol. Microbiol.">
        <title>The Global Catalogue of Microorganisms (GCM) 10K type strain sequencing project: providing services to taxonomists for standard genome sequencing and annotation.</title>
        <authorList>
            <consortium name="The Broad Institute Genomics Platform"/>
            <consortium name="The Broad Institute Genome Sequencing Center for Infectious Disease"/>
            <person name="Wu L."/>
            <person name="Ma J."/>
        </authorList>
    </citation>
    <scope>NUCLEOTIDE SEQUENCE [LARGE SCALE GENOMIC DNA]</scope>
    <source>
        <strain evidence="8">CCM 8980</strain>
    </source>
</reference>
<feature type="transmembrane region" description="Helical" evidence="6">
    <location>
        <begin position="242"/>
        <end position="264"/>
    </location>
</feature>
<keyword evidence="2" id="KW-1003">Cell membrane</keyword>
<name>A0ABW4CHI1_9LACO</name>
<evidence type="ECO:0000256" key="1">
    <source>
        <dbReference type="ARBA" id="ARBA00004651"/>
    </source>
</evidence>
<feature type="transmembrane region" description="Helical" evidence="6">
    <location>
        <begin position="66"/>
        <end position="88"/>
    </location>
</feature>
<comment type="subcellular location">
    <subcellularLocation>
        <location evidence="1">Cell membrane</location>
        <topology evidence="1">Multi-pass membrane protein</topology>
    </subcellularLocation>
</comment>
<evidence type="ECO:0000256" key="5">
    <source>
        <dbReference type="ARBA" id="ARBA00023136"/>
    </source>
</evidence>
<protein>
    <submittedName>
        <fullName evidence="7">YihY/virulence factor BrkB family protein</fullName>
    </submittedName>
</protein>
<evidence type="ECO:0000256" key="6">
    <source>
        <dbReference type="SAM" id="Phobius"/>
    </source>
</evidence>
<evidence type="ECO:0000313" key="7">
    <source>
        <dbReference type="EMBL" id="MFD1429459.1"/>
    </source>
</evidence>
<organism evidence="7 8">
    <name type="scientific">Lacticaseibacillus mingshuiensis</name>
    <dbReference type="NCBI Taxonomy" id="2799574"/>
    <lineage>
        <taxon>Bacteria</taxon>
        <taxon>Bacillati</taxon>
        <taxon>Bacillota</taxon>
        <taxon>Bacilli</taxon>
        <taxon>Lactobacillales</taxon>
        <taxon>Lactobacillaceae</taxon>
        <taxon>Lacticaseibacillus</taxon>
    </lineage>
</organism>
<feature type="transmembrane region" description="Helical" evidence="6">
    <location>
        <begin position="166"/>
        <end position="193"/>
    </location>
</feature>
<dbReference type="InterPro" id="IPR017039">
    <property type="entry name" value="Virul_fac_BrkB"/>
</dbReference>
<dbReference type="EMBL" id="JBHTOC010000005">
    <property type="protein sequence ID" value="MFD1429459.1"/>
    <property type="molecule type" value="Genomic_DNA"/>
</dbReference>
<feature type="transmembrane region" description="Helical" evidence="6">
    <location>
        <begin position="126"/>
        <end position="145"/>
    </location>
</feature>
<evidence type="ECO:0000256" key="4">
    <source>
        <dbReference type="ARBA" id="ARBA00022989"/>
    </source>
</evidence>
<feature type="transmembrane region" description="Helical" evidence="6">
    <location>
        <begin position="284"/>
        <end position="309"/>
    </location>
</feature>
<dbReference type="Proteomes" id="UP001597196">
    <property type="component" value="Unassembled WGS sequence"/>
</dbReference>
<keyword evidence="4 6" id="KW-1133">Transmembrane helix</keyword>
<feature type="transmembrane region" description="Helical" evidence="6">
    <location>
        <begin position="213"/>
        <end position="233"/>
    </location>
</feature>